<gene>
    <name evidence="8" type="ORF">OFUS_LOCUS6617</name>
</gene>
<evidence type="ECO:0000313" key="8">
    <source>
        <dbReference type="EMBL" id="CAH1779854.1"/>
    </source>
</evidence>
<protein>
    <recommendedName>
        <fullName evidence="7">G-protein coupled receptors family 1 profile domain-containing protein</fullName>
    </recommendedName>
</protein>
<evidence type="ECO:0000256" key="2">
    <source>
        <dbReference type="ARBA" id="ARBA00022692"/>
    </source>
</evidence>
<comment type="caution">
    <text evidence="8">The sequence shown here is derived from an EMBL/GenBank/DDBJ whole genome shotgun (WGS) entry which is preliminary data.</text>
</comment>
<dbReference type="OrthoDB" id="10033446at2759"/>
<keyword evidence="9" id="KW-1185">Reference proteome</keyword>
<proteinExistence type="predicted"/>
<feature type="transmembrane region" description="Helical" evidence="5">
    <location>
        <begin position="34"/>
        <end position="54"/>
    </location>
</feature>
<dbReference type="InterPro" id="IPR017452">
    <property type="entry name" value="GPCR_Rhodpsn_7TM"/>
</dbReference>
<keyword evidence="6" id="KW-0732">Signal</keyword>
<dbReference type="PANTHER" id="PTHR46641">
    <property type="entry name" value="FMRFAMIDE RECEPTOR-RELATED"/>
    <property type="match status" value="1"/>
</dbReference>
<accession>A0A8S4NGN7</accession>
<evidence type="ECO:0000256" key="1">
    <source>
        <dbReference type="ARBA" id="ARBA00004370"/>
    </source>
</evidence>
<evidence type="ECO:0000259" key="7">
    <source>
        <dbReference type="PROSITE" id="PS50262"/>
    </source>
</evidence>
<keyword evidence="4 5" id="KW-0472">Membrane</keyword>
<evidence type="ECO:0000256" key="4">
    <source>
        <dbReference type="ARBA" id="ARBA00023136"/>
    </source>
</evidence>
<dbReference type="EMBL" id="CAIIXF020000003">
    <property type="protein sequence ID" value="CAH1779854.1"/>
    <property type="molecule type" value="Genomic_DNA"/>
</dbReference>
<dbReference type="Proteomes" id="UP000749559">
    <property type="component" value="Unassembled WGS sequence"/>
</dbReference>
<feature type="transmembrane region" description="Helical" evidence="5">
    <location>
        <begin position="96"/>
        <end position="118"/>
    </location>
</feature>
<dbReference type="SUPFAM" id="SSF81321">
    <property type="entry name" value="Family A G protein-coupled receptor-like"/>
    <property type="match status" value="1"/>
</dbReference>
<dbReference type="GO" id="GO:0004930">
    <property type="term" value="F:G protein-coupled receptor activity"/>
    <property type="evidence" value="ECO:0007669"/>
    <property type="project" value="InterPro"/>
</dbReference>
<keyword evidence="2 5" id="KW-0812">Transmembrane</keyword>
<dbReference type="InterPro" id="IPR000276">
    <property type="entry name" value="GPCR_Rhodpsn"/>
</dbReference>
<dbReference type="PANTHER" id="PTHR46641:SF2">
    <property type="entry name" value="FMRFAMIDE RECEPTOR"/>
    <property type="match status" value="1"/>
</dbReference>
<evidence type="ECO:0000256" key="3">
    <source>
        <dbReference type="ARBA" id="ARBA00022989"/>
    </source>
</evidence>
<dbReference type="PROSITE" id="PS50262">
    <property type="entry name" value="G_PROTEIN_RECEP_F1_2"/>
    <property type="match status" value="1"/>
</dbReference>
<keyword evidence="3 5" id="KW-1133">Transmembrane helix</keyword>
<comment type="subcellular location">
    <subcellularLocation>
        <location evidence="1">Membrane</location>
    </subcellularLocation>
</comment>
<feature type="chain" id="PRO_5035747985" description="G-protein coupled receptors family 1 profile domain-containing protein" evidence="6">
    <location>
        <begin position="20"/>
        <end position="307"/>
    </location>
</feature>
<evidence type="ECO:0000256" key="5">
    <source>
        <dbReference type="SAM" id="Phobius"/>
    </source>
</evidence>
<name>A0A8S4NGN7_OWEFU</name>
<feature type="signal peptide" evidence="6">
    <location>
        <begin position="1"/>
        <end position="19"/>
    </location>
</feature>
<evidence type="ECO:0000256" key="6">
    <source>
        <dbReference type="SAM" id="SignalP"/>
    </source>
</evidence>
<dbReference type="GO" id="GO:0016020">
    <property type="term" value="C:membrane"/>
    <property type="evidence" value="ECO:0007669"/>
    <property type="project" value="UniProtKB-SubCell"/>
</dbReference>
<dbReference type="InterPro" id="IPR052954">
    <property type="entry name" value="GPCR-Ligand_Int"/>
</dbReference>
<dbReference type="AlphaFoldDB" id="A0A8S4NGN7"/>
<dbReference type="Pfam" id="PF00001">
    <property type="entry name" value="7tm_1"/>
    <property type="match status" value="1"/>
</dbReference>
<reference evidence="8" key="1">
    <citation type="submission" date="2022-03" db="EMBL/GenBank/DDBJ databases">
        <authorList>
            <person name="Martin C."/>
        </authorList>
    </citation>
    <scope>NUCLEOTIDE SEQUENCE</scope>
</reference>
<evidence type="ECO:0000313" key="9">
    <source>
        <dbReference type="Proteomes" id="UP000749559"/>
    </source>
</evidence>
<sequence>MSSTWLTVLIAVSRCLVVCDPLHAEARINVKSVIIAVIIIAIVSIIFTLPRFLALHIQGHVCTWENGTLDMVYLSTQHHDRLIVSESYVYKILGSLINCVAPFIILLVSNVLLIMALMRSQRWQQSNVTNSTHTNTHQSDSTKRLTITLIVIVIFFLVLVTPADMLHFHATFKKLMNESNDGMSEENVSDFNRTEIAIIVLNTIQALNFTINFTLYYIALVPFRKSVHTALQSCKCLMNRFRVQKLQSDKTGSEYKFSAMTSTSEKLCLIIGCCPVFIKYNNNTDNDSNYMEQQQRSIEKFVQEPYR</sequence>
<feature type="transmembrane region" description="Helical" evidence="5">
    <location>
        <begin position="145"/>
        <end position="166"/>
    </location>
</feature>
<dbReference type="Gene3D" id="1.20.1070.10">
    <property type="entry name" value="Rhodopsin 7-helix transmembrane proteins"/>
    <property type="match status" value="1"/>
</dbReference>
<feature type="domain" description="G-protein coupled receptors family 1 profile" evidence="7">
    <location>
        <begin position="1"/>
        <end position="216"/>
    </location>
</feature>
<organism evidence="8 9">
    <name type="scientific">Owenia fusiformis</name>
    <name type="common">Polychaete worm</name>
    <dbReference type="NCBI Taxonomy" id="6347"/>
    <lineage>
        <taxon>Eukaryota</taxon>
        <taxon>Metazoa</taxon>
        <taxon>Spiralia</taxon>
        <taxon>Lophotrochozoa</taxon>
        <taxon>Annelida</taxon>
        <taxon>Polychaeta</taxon>
        <taxon>Sedentaria</taxon>
        <taxon>Canalipalpata</taxon>
        <taxon>Sabellida</taxon>
        <taxon>Oweniida</taxon>
        <taxon>Oweniidae</taxon>
        <taxon>Owenia</taxon>
    </lineage>
</organism>